<dbReference type="AlphaFoldDB" id="A0A1V3IZI3"/>
<dbReference type="RefSeq" id="WP_077478463.1">
    <property type="nucleotide sequence ID" value="NZ_MLHL01000042.1"/>
</dbReference>
<organism evidence="1 2">
    <name type="scientific">Rodentibacter trehalosifermentans</name>
    <dbReference type="NCBI Taxonomy" id="1908263"/>
    <lineage>
        <taxon>Bacteria</taxon>
        <taxon>Pseudomonadati</taxon>
        <taxon>Pseudomonadota</taxon>
        <taxon>Gammaproteobacteria</taxon>
        <taxon>Pasteurellales</taxon>
        <taxon>Pasteurellaceae</taxon>
        <taxon>Rodentibacter</taxon>
    </lineage>
</organism>
<dbReference type="EMBL" id="MLHL01000042">
    <property type="protein sequence ID" value="OOF47820.1"/>
    <property type="molecule type" value="Genomic_DNA"/>
</dbReference>
<gene>
    <name evidence="1" type="ORF">BKK52_07840</name>
</gene>
<sequence length="121" mass="13503">MKKTLITILSIFPALVIGKTFTKEDISNANKYLIYENLELGGTLPEIIGLHCLSAKAHSKPLLDNYPKLKEQAFAIQGVNKNICQMAMDGLLLDNMEKYISEVEAELESKVSDKSEKNSEQ</sequence>
<keyword evidence="2" id="KW-1185">Reference proteome</keyword>
<dbReference type="Proteomes" id="UP000189161">
    <property type="component" value="Unassembled WGS sequence"/>
</dbReference>
<name>A0A1V3IZI3_9PAST</name>
<evidence type="ECO:0000313" key="1">
    <source>
        <dbReference type="EMBL" id="OOF47820.1"/>
    </source>
</evidence>
<proteinExistence type="predicted"/>
<accession>A0A1V3IZI3</accession>
<reference evidence="1 2" key="1">
    <citation type="submission" date="2016-10" db="EMBL/GenBank/DDBJ databases">
        <title>Rodentibacter gen. nov. and new species.</title>
        <authorList>
            <person name="Christensen H."/>
        </authorList>
    </citation>
    <scope>NUCLEOTIDE SEQUENCE [LARGE SCALE GENOMIC DNA]</scope>
    <source>
        <strain evidence="1 2">H1987082031</strain>
    </source>
</reference>
<evidence type="ECO:0000313" key="2">
    <source>
        <dbReference type="Proteomes" id="UP000189161"/>
    </source>
</evidence>
<protein>
    <submittedName>
        <fullName evidence="1">Uncharacterized protein</fullName>
    </submittedName>
</protein>
<comment type="caution">
    <text evidence="1">The sequence shown here is derived from an EMBL/GenBank/DDBJ whole genome shotgun (WGS) entry which is preliminary data.</text>
</comment>
<dbReference type="OrthoDB" id="9975939at2"/>